<sequence length="242" mass="26977">MTRCWYIIDAAGWRRIDVAPKRKGEKRWDFWSDFRVDGPGDTGWPAFTQLVVRASAQAVCRAIAELAAELEIECTDVSDQPDQWHEALMLNEQILADGQPLTLLSEPSTDFDARLLDPNAAELIFEKLGVDGAFFGHEPDAGTLMLSMYRQGLLALSWSDSIQPGPSHALTFYPDGRATAEDPRPFALSRLGQEPTSPFLDRYAYVAHELAKLGLDEISPLLTNRRISAALRLDPENVRHLG</sequence>
<dbReference type="EMBL" id="CP030032">
    <property type="protein sequence ID" value="AWV88323.1"/>
    <property type="molecule type" value="Genomic_DNA"/>
</dbReference>
<evidence type="ECO:0000313" key="2">
    <source>
        <dbReference type="Proteomes" id="UP000249799"/>
    </source>
</evidence>
<proteinExistence type="predicted"/>
<protein>
    <submittedName>
        <fullName evidence="1">Uncharacterized protein</fullName>
    </submittedName>
</protein>
<name>A0A2Z4FH73_9DELT</name>
<organism evidence="1 2">
    <name type="scientific">Bradymonas sediminis</name>
    <dbReference type="NCBI Taxonomy" id="1548548"/>
    <lineage>
        <taxon>Bacteria</taxon>
        <taxon>Deltaproteobacteria</taxon>
        <taxon>Bradymonadales</taxon>
        <taxon>Bradymonadaceae</taxon>
        <taxon>Bradymonas</taxon>
    </lineage>
</organism>
<dbReference type="AlphaFoldDB" id="A0A2Z4FH73"/>
<accession>A0A2Z4FH73</accession>
<gene>
    <name evidence="1" type="ORF">DN745_02785</name>
</gene>
<evidence type="ECO:0000313" key="1">
    <source>
        <dbReference type="EMBL" id="AWV88323.1"/>
    </source>
</evidence>
<dbReference type="RefSeq" id="WP_111331965.1">
    <property type="nucleotide sequence ID" value="NZ_CP030032.1"/>
</dbReference>
<dbReference type="OrthoDB" id="5497335at2"/>
<keyword evidence="2" id="KW-1185">Reference proteome</keyword>
<reference evidence="1 2" key="1">
    <citation type="submission" date="2018-06" db="EMBL/GenBank/DDBJ databases">
        <title>Lujinxingia sediminis gen. nov. sp. nov., a new facultative anaerobic member of the class Deltaproteobacteria, and proposal of Lujinxingaceae fam. nov.</title>
        <authorList>
            <person name="Guo L.-Y."/>
            <person name="Li C.-M."/>
            <person name="Wang S."/>
            <person name="Du Z.-J."/>
        </authorList>
    </citation>
    <scope>NUCLEOTIDE SEQUENCE [LARGE SCALE GENOMIC DNA]</scope>
    <source>
        <strain evidence="1 2">FA350</strain>
    </source>
</reference>
<dbReference type="Proteomes" id="UP000249799">
    <property type="component" value="Chromosome"/>
</dbReference>
<dbReference type="KEGG" id="bsed:DN745_02785"/>